<evidence type="ECO:0000313" key="1">
    <source>
        <dbReference type="EMBL" id="KAG8174453.1"/>
    </source>
</evidence>
<organism evidence="1 2">
    <name type="scientific">Oedothorax gibbosus</name>
    <dbReference type="NCBI Taxonomy" id="931172"/>
    <lineage>
        <taxon>Eukaryota</taxon>
        <taxon>Metazoa</taxon>
        <taxon>Ecdysozoa</taxon>
        <taxon>Arthropoda</taxon>
        <taxon>Chelicerata</taxon>
        <taxon>Arachnida</taxon>
        <taxon>Araneae</taxon>
        <taxon>Araneomorphae</taxon>
        <taxon>Entelegynae</taxon>
        <taxon>Araneoidea</taxon>
        <taxon>Linyphiidae</taxon>
        <taxon>Erigoninae</taxon>
        <taxon>Oedothorax</taxon>
    </lineage>
</organism>
<gene>
    <name evidence="1" type="ORF">JTE90_014284</name>
</gene>
<dbReference type="EMBL" id="JAFNEN010001214">
    <property type="protein sequence ID" value="KAG8174453.1"/>
    <property type="molecule type" value="Genomic_DNA"/>
</dbReference>
<protein>
    <submittedName>
        <fullName evidence="1">Uncharacterized protein</fullName>
    </submittedName>
</protein>
<sequence length="94" mass="10401">MLCPFFQKNIFTEFIHEFVTWWSNWCESKDPSDLVECDAAGKASAQLLELLTEAKVKVDAISSEAASSNVIANQNSDYLTTSVNGASDYLIMSL</sequence>
<name>A0AAV6TS99_9ARAC</name>
<proteinExistence type="predicted"/>
<dbReference type="AlphaFoldDB" id="A0AAV6TS99"/>
<evidence type="ECO:0000313" key="2">
    <source>
        <dbReference type="Proteomes" id="UP000827092"/>
    </source>
</evidence>
<reference evidence="1 2" key="1">
    <citation type="journal article" date="2022" name="Nat. Ecol. Evol.">
        <title>A masculinizing supergene underlies an exaggerated male reproductive morph in a spider.</title>
        <authorList>
            <person name="Hendrickx F."/>
            <person name="De Corte Z."/>
            <person name="Sonet G."/>
            <person name="Van Belleghem S.M."/>
            <person name="Kostlbacher S."/>
            <person name="Vangestel C."/>
        </authorList>
    </citation>
    <scope>NUCLEOTIDE SEQUENCE [LARGE SCALE GENOMIC DNA]</scope>
    <source>
        <strain evidence="1">W744_W776</strain>
    </source>
</reference>
<keyword evidence="2" id="KW-1185">Reference proteome</keyword>
<accession>A0AAV6TS99</accession>
<comment type="caution">
    <text evidence="1">The sequence shown here is derived from an EMBL/GenBank/DDBJ whole genome shotgun (WGS) entry which is preliminary data.</text>
</comment>
<dbReference type="Proteomes" id="UP000827092">
    <property type="component" value="Unassembled WGS sequence"/>
</dbReference>